<evidence type="ECO:0000259" key="1">
    <source>
        <dbReference type="Pfam" id="PF17919"/>
    </source>
</evidence>
<reference evidence="2" key="2">
    <citation type="submission" date="2018-10" db="EMBL/GenBank/DDBJ databases">
        <title>Effector identification in a new, highly contiguous assembly of the strawberry crown rot pathogen Phytophthora cactorum.</title>
        <authorList>
            <person name="Armitage A.D."/>
            <person name="Nellist C.F."/>
            <person name="Bates H."/>
            <person name="Vickerstaff R.J."/>
            <person name="Harrison R.J."/>
        </authorList>
    </citation>
    <scope>NUCLEOTIDE SEQUENCE</scope>
    <source>
        <strain evidence="2">15-7</strain>
        <strain evidence="3">4032</strain>
        <strain evidence="4">4040</strain>
        <strain evidence="5">P415</strain>
        <strain evidence="6">P421</strain>
    </source>
</reference>
<dbReference type="InterPro" id="IPR043502">
    <property type="entry name" value="DNA/RNA_pol_sf"/>
</dbReference>
<dbReference type="AlphaFoldDB" id="A0A329RNJ5"/>
<organism evidence="7 8">
    <name type="scientific">Phytophthora cactorum</name>
    <dbReference type="NCBI Taxonomy" id="29920"/>
    <lineage>
        <taxon>Eukaryota</taxon>
        <taxon>Sar</taxon>
        <taxon>Stramenopiles</taxon>
        <taxon>Oomycota</taxon>
        <taxon>Peronosporomycetes</taxon>
        <taxon>Peronosporales</taxon>
        <taxon>Peronosporaceae</taxon>
        <taxon>Phytophthora</taxon>
    </lineage>
</organism>
<proteinExistence type="predicted"/>
<dbReference type="EMBL" id="RCMK01000933">
    <property type="protein sequence ID" value="KAG2907196.1"/>
    <property type="molecule type" value="Genomic_DNA"/>
</dbReference>
<evidence type="ECO:0000313" key="4">
    <source>
        <dbReference type="EMBL" id="KAG2907196.1"/>
    </source>
</evidence>
<dbReference type="VEuPathDB" id="FungiDB:PC110_g17689"/>
<dbReference type="InterPro" id="IPR041577">
    <property type="entry name" value="RT_RNaseH_2"/>
</dbReference>
<dbReference type="EMBL" id="RCML01000764">
    <property type="protein sequence ID" value="KAG2969836.1"/>
    <property type="molecule type" value="Genomic_DNA"/>
</dbReference>
<evidence type="ECO:0000313" key="7">
    <source>
        <dbReference type="EMBL" id="RAW25910.1"/>
    </source>
</evidence>
<dbReference type="PANTHER" id="PTHR33064:SF37">
    <property type="entry name" value="RIBONUCLEASE H"/>
    <property type="match status" value="1"/>
</dbReference>
<feature type="domain" description="Reverse transcriptase/retrotransposon-derived protein RNase H-like" evidence="1">
    <location>
        <begin position="56"/>
        <end position="127"/>
    </location>
</feature>
<dbReference type="Proteomes" id="UP000736787">
    <property type="component" value="Unassembled WGS sequence"/>
</dbReference>
<dbReference type="SUPFAM" id="SSF56672">
    <property type="entry name" value="DNA/RNA polymerases"/>
    <property type="match status" value="1"/>
</dbReference>
<evidence type="ECO:0000313" key="8">
    <source>
        <dbReference type="Proteomes" id="UP000251314"/>
    </source>
</evidence>
<dbReference type="Proteomes" id="UP000774804">
    <property type="component" value="Unassembled WGS sequence"/>
</dbReference>
<evidence type="ECO:0000313" key="3">
    <source>
        <dbReference type="EMBL" id="KAG2898153.1"/>
    </source>
</evidence>
<dbReference type="Proteomes" id="UP000251314">
    <property type="component" value="Unassembled WGS sequence"/>
</dbReference>
<dbReference type="InterPro" id="IPR043128">
    <property type="entry name" value="Rev_trsase/Diguanyl_cyclase"/>
</dbReference>
<dbReference type="Pfam" id="PF17919">
    <property type="entry name" value="RT_RNaseH_2"/>
    <property type="match status" value="1"/>
</dbReference>
<dbReference type="InterPro" id="IPR051320">
    <property type="entry name" value="Viral_Replic_Matur_Polypro"/>
</dbReference>
<keyword evidence="8" id="KW-1185">Reference proteome</keyword>
<reference evidence="7 8" key="1">
    <citation type="submission" date="2018-01" db="EMBL/GenBank/DDBJ databases">
        <title>Draft genome of the strawberry crown rot pathogen Phytophthora cactorum.</title>
        <authorList>
            <person name="Armitage A.D."/>
            <person name="Lysoe E."/>
            <person name="Nellist C.F."/>
            <person name="Harrison R.J."/>
            <person name="Brurberg M.B."/>
        </authorList>
    </citation>
    <scope>NUCLEOTIDE SEQUENCE [LARGE SCALE GENOMIC DNA]</scope>
    <source>
        <strain evidence="7 8">10300</strain>
    </source>
</reference>
<dbReference type="Proteomes" id="UP000697107">
    <property type="component" value="Unassembled WGS sequence"/>
</dbReference>
<dbReference type="STRING" id="29920.A0A329RNJ5"/>
<protein>
    <recommendedName>
        <fullName evidence="1">Reverse transcriptase/retrotransposon-derived protein RNase H-like domain-containing protein</fullName>
    </recommendedName>
</protein>
<dbReference type="Gene3D" id="3.30.70.270">
    <property type="match status" value="1"/>
</dbReference>
<dbReference type="EMBL" id="RCMI01000772">
    <property type="protein sequence ID" value="KAG2898153.1"/>
    <property type="molecule type" value="Genomic_DNA"/>
</dbReference>
<evidence type="ECO:0000313" key="5">
    <source>
        <dbReference type="EMBL" id="KAG2969836.1"/>
    </source>
</evidence>
<dbReference type="OrthoDB" id="91949at2759"/>
<dbReference type="EMBL" id="RCMV01000792">
    <property type="protein sequence ID" value="KAG3212856.1"/>
    <property type="molecule type" value="Genomic_DNA"/>
</dbReference>
<dbReference type="Proteomes" id="UP000735874">
    <property type="component" value="Unassembled WGS sequence"/>
</dbReference>
<gene>
    <name evidence="7" type="ORF">PC110_g17689</name>
    <name evidence="2" type="ORF">PC113_g16998</name>
    <name evidence="3" type="ORF">PC115_g16928</name>
    <name evidence="4" type="ORF">PC117_g20262</name>
    <name evidence="5" type="ORF">PC118_g17215</name>
    <name evidence="6" type="ORF">PC129_g16193</name>
</gene>
<comment type="caution">
    <text evidence="7">The sequence shown here is derived from an EMBL/GenBank/DDBJ whole genome shotgun (WGS) entry which is preliminary data.</text>
</comment>
<name>A0A329RNJ5_9STRA</name>
<dbReference type="EMBL" id="MJFZ01000700">
    <property type="protein sequence ID" value="RAW25910.1"/>
    <property type="molecule type" value="Genomic_DNA"/>
</dbReference>
<accession>A0A329RNJ5</accession>
<dbReference type="Proteomes" id="UP000760860">
    <property type="component" value="Unassembled WGS sequence"/>
</dbReference>
<dbReference type="EMBL" id="RCMG01000707">
    <property type="protein sequence ID" value="KAG2850201.1"/>
    <property type="molecule type" value="Genomic_DNA"/>
</dbReference>
<evidence type="ECO:0000313" key="2">
    <source>
        <dbReference type="EMBL" id="KAG2850201.1"/>
    </source>
</evidence>
<evidence type="ECO:0000313" key="6">
    <source>
        <dbReference type="EMBL" id="KAG3212856.1"/>
    </source>
</evidence>
<dbReference type="PANTHER" id="PTHR33064">
    <property type="entry name" value="POL PROTEIN"/>
    <property type="match status" value="1"/>
</dbReference>
<sequence length="160" mass="17851">MQAIATLPFPTPKKGVQSVLGALNYYGRFIQDFAVYGAELYQLKDGDFDGGELSAAKASFAMLQTKVAEAPIHRHFDRSREVHIMIFANAWALSATLLQEHESTLQPVLFRGRVLKDAEMNYHPAEKRGPRLAAADEGVLHDARWASVSKYTRSFLPWSG</sequence>